<dbReference type="EMBL" id="JAGRPV010000001">
    <property type="protein sequence ID" value="MDI4649215.1"/>
    <property type="molecule type" value="Genomic_DNA"/>
</dbReference>
<reference evidence="1" key="1">
    <citation type="submission" date="2023-04" db="EMBL/GenBank/DDBJ databases">
        <title>Comparative genomic analysis of Cohnella hashimotonis sp. nov., isolated from the International Space Station.</title>
        <authorList>
            <person name="Venkateswaran K."/>
            <person name="Simpson A."/>
        </authorList>
    </citation>
    <scope>NUCLEOTIDE SEQUENCE</scope>
    <source>
        <strain evidence="1">F6_2S_P_1</strain>
    </source>
</reference>
<protein>
    <submittedName>
        <fullName evidence="1">Uncharacterized protein</fullName>
    </submittedName>
</protein>
<organism evidence="1 2">
    <name type="scientific">Cohnella hashimotonis</name>
    <dbReference type="NCBI Taxonomy" id="2826895"/>
    <lineage>
        <taxon>Bacteria</taxon>
        <taxon>Bacillati</taxon>
        <taxon>Bacillota</taxon>
        <taxon>Bacilli</taxon>
        <taxon>Bacillales</taxon>
        <taxon>Paenibacillaceae</taxon>
        <taxon>Cohnella</taxon>
    </lineage>
</organism>
<accession>A0ABT6TQU6</accession>
<evidence type="ECO:0000313" key="2">
    <source>
        <dbReference type="Proteomes" id="UP001161691"/>
    </source>
</evidence>
<dbReference type="RefSeq" id="WP_282911871.1">
    <property type="nucleotide sequence ID" value="NZ_JAGRPV010000001.1"/>
</dbReference>
<name>A0ABT6TQU6_9BACL</name>
<dbReference type="Proteomes" id="UP001161691">
    <property type="component" value="Unassembled WGS sequence"/>
</dbReference>
<evidence type="ECO:0000313" key="1">
    <source>
        <dbReference type="EMBL" id="MDI4649215.1"/>
    </source>
</evidence>
<comment type="caution">
    <text evidence="1">The sequence shown here is derived from an EMBL/GenBank/DDBJ whole genome shotgun (WGS) entry which is preliminary data.</text>
</comment>
<gene>
    <name evidence="1" type="ORF">KB449_30040</name>
</gene>
<keyword evidence="2" id="KW-1185">Reference proteome</keyword>
<proteinExistence type="predicted"/>
<sequence>MSAELERLLKMMGQVVSMELRVGNADVQSAIDMMDGYGLRYKNSWASMELADHTVVEFWRKDLFKSAAVPLPNDTGRDDRD</sequence>